<protein>
    <submittedName>
        <fullName evidence="4">Histone H3-like centromeric protein HTR12</fullName>
    </submittedName>
</protein>
<dbReference type="InterPro" id="IPR009072">
    <property type="entry name" value="Histone-fold"/>
</dbReference>
<reference evidence="4" key="1">
    <citation type="journal article" date="2022" name="Int. J. Mol. Sci.">
        <title>Draft Genome of Tanacetum Coccineum: Genomic Comparison of Closely Related Tanacetum-Family Plants.</title>
        <authorList>
            <person name="Yamashiro T."/>
            <person name="Shiraishi A."/>
            <person name="Nakayama K."/>
            <person name="Satake H."/>
        </authorList>
    </citation>
    <scope>NUCLEOTIDE SEQUENCE</scope>
</reference>
<dbReference type="SUPFAM" id="SSF47113">
    <property type="entry name" value="Histone-fold"/>
    <property type="match status" value="1"/>
</dbReference>
<keyword evidence="5" id="KW-1185">Reference proteome</keyword>
<reference evidence="4" key="2">
    <citation type="submission" date="2022-01" db="EMBL/GenBank/DDBJ databases">
        <authorList>
            <person name="Yamashiro T."/>
            <person name="Shiraishi A."/>
            <person name="Satake H."/>
            <person name="Nakayama K."/>
        </authorList>
    </citation>
    <scope>NUCLEOTIDE SEQUENCE</scope>
</reference>
<keyword evidence="2" id="KW-0007">Acetylation</keyword>
<dbReference type="EMBL" id="BQNB010008544">
    <property type="protein sequence ID" value="GJS50840.1"/>
    <property type="molecule type" value="Genomic_DNA"/>
</dbReference>
<dbReference type="Proteomes" id="UP001151760">
    <property type="component" value="Unassembled WGS sequence"/>
</dbReference>
<evidence type="ECO:0000259" key="3">
    <source>
        <dbReference type="Pfam" id="PF00125"/>
    </source>
</evidence>
<evidence type="ECO:0000256" key="2">
    <source>
        <dbReference type="ARBA" id="ARBA00022990"/>
    </source>
</evidence>
<sequence length="227" mass="25904">SHSYKEFINPVPTLQIQRQRCSTEEQEQSRNRYSIASLLNVNPQHYQARRSKERDQLLRVSHVSQDKGIERYARNTTYGLRKDIENEVDFGSLDGSIPGDKCGTSMCGRGGGFWSRDSFIGVPQVTIVRINNLAGVDYGYNYERGGEGESKKPQRHKSGTQALREIRRLQKTVNLIVKEICNYFAPEVTRWQAEALQALQEAAEDFIVQMFEDSMLCAIHAKRVTLS</sequence>
<dbReference type="InterPro" id="IPR007125">
    <property type="entry name" value="H2A/H2B/H3"/>
</dbReference>
<feature type="non-terminal residue" evidence="4">
    <location>
        <position position="1"/>
    </location>
</feature>
<name>A0ABQ4WD99_9ASTR</name>
<evidence type="ECO:0000313" key="4">
    <source>
        <dbReference type="EMBL" id="GJS50840.1"/>
    </source>
</evidence>
<proteinExistence type="inferred from homology"/>
<dbReference type="Pfam" id="PF00125">
    <property type="entry name" value="Histone"/>
    <property type="match status" value="1"/>
</dbReference>
<comment type="similarity">
    <text evidence="1">Belongs to the histone H3 family.</text>
</comment>
<evidence type="ECO:0000256" key="1">
    <source>
        <dbReference type="ARBA" id="ARBA00010343"/>
    </source>
</evidence>
<dbReference type="InterPro" id="IPR000164">
    <property type="entry name" value="Histone_H3/CENP-A"/>
</dbReference>
<accession>A0ABQ4WD99</accession>
<organism evidence="4 5">
    <name type="scientific">Tanacetum coccineum</name>
    <dbReference type="NCBI Taxonomy" id="301880"/>
    <lineage>
        <taxon>Eukaryota</taxon>
        <taxon>Viridiplantae</taxon>
        <taxon>Streptophyta</taxon>
        <taxon>Embryophyta</taxon>
        <taxon>Tracheophyta</taxon>
        <taxon>Spermatophyta</taxon>
        <taxon>Magnoliopsida</taxon>
        <taxon>eudicotyledons</taxon>
        <taxon>Gunneridae</taxon>
        <taxon>Pentapetalae</taxon>
        <taxon>asterids</taxon>
        <taxon>campanulids</taxon>
        <taxon>Asterales</taxon>
        <taxon>Asteraceae</taxon>
        <taxon>Asteroideae</taxon>
        <taxon>Anthemideae</taxon>
        <taxon>Anthemidinae</taxon>
        <taxon>Tanacetum</taxon>
    </lineage>
</organism>
<comment type="caution">
    <text evidence="4">The sequence shown here is derived from an EMBL/GenBank/DDBJ whole genome shotgun (WGS) entry which is preliminary data.</text>
</comment>
<dbReference type="Gene3D" id="1.10.20.10">
    <property type="entry name" value="Histone, subunit A"/>
    <property type="match status" value="1"/>
</dbReference>
<dbReference type="PANTHER" id="PTHR45810">
    <property type="entry name" value="HISTONE H3.2"/>
    <property type="match status" value="1"/>
</dbReference>
<dbReference type="SMART" id="SM00428">
    <property type="entry name" value="H3"/>
    <property type="match status" value="1"/>
</dbReference>
<feature type="domain" description="Core Histone H2A/H2B/H3" evidence="3">
    <location>
        <begin position="154"/>
        <end position="226"/>
    </location>
</feature>
<gene>
    <name evidence="4" type="ORF">Tco_0624202</name>
</gene>
<dbReference type="CDD" id="cd22911">
    <property type="entry name" value="HFD_H3"/>
    <property type="match status" value="1"/>
</dbReference>
<evidence type="ECO:0000313" key="5">
    <source>
        <dbReference type="Proteomes" id="UP001151760"/>
    </source>
</evidence>